<dbReference type="EMBL" id="FLQZ01000176">
    <property type="protein sequence ID" value="SBT15672.1"/>
    <property type="molecule type" value="Genomic_DNA"/>
</dbReference>
<name>A0A1C3JKN3_9VIBR</name>
<feature type="domain" description="Rad50/SbcC-type AAA" evidence="3">
    <location>
        <begin position="93"/>
        <end position="278"/>
    </location>
</feature>
<dbReference type="RefSeq" id="WP_065677793.1">
    <property type="nucleotide sequence ID" value="NZ_AP025464.1"/>
</dbReference>
<evidence type="ECO:0000256" key="1">
    <source>
        <dbReference type="SAM" id="Coils"/>
    </source>
</evidence>
<dbReference type="Gene3D" id="3.40.50.300">
    <property type="entry name" value="P-loop containing nucleotide triphosphate hydrolases"/>
    <property type="match status" value="2"/>
</dbReference>
<dbReference type="GO" id="GO:0016887">
    <property type="term" value="F:ATP hydrolysis activity"/>
    <property type="evidence" value="ECO:0007669"/>
    <property type="project" value="InterPro"/>
</dbReference>
<organism evidence="4 5">
    <name type="scientific">Vibrio celticus</name>
    <dbReference type="NCBI Taxonomy" id="446372"/>
    <lineage>
        <taxon>Bacteria</taxon>
        <taxon>Pseudomonadati</taxon>
        <taxon>Pseudomonadota</taxon>
        <taxon>Gammaproteobacteria</taxon>
        <taxon>Vibrionales</taxon>
        <taxon>Vibrionaceae</taxon>
        <taxon>Vibrio</taxon>
    </lineage>
</organism>
<dbReference type="GO" id="GO:0000731">
    <property type="term" value="P:DNA synthesis involved in DNA repair"/>
    <property type="evidence" value="ECO:0007669"/>
    <property type="project" value="TreeGrafter"/>
</dbReference>
<evidence type="ECO:0000259" key="2">
    <source>
        <dbReference type="Pfam" id="PF13166"/>
    </source>
</evidence>
<feature type="coiled-coil region" evidence="1">
    <location>
        <begin position="488"/>
        <end position="545"/>
    </location>
</feature>
<dbReference type="PANTHER" id="PTHR32182">
    <property type="entry name" value="DNA REPLICATION AND REPAIR PROTEIN RECF"/>
    <property type="match status" value="1"/>
</dbReference>
<keyword evidence="1" id="KW-0175">Coiled coil</keyword>
<dbReference type="SUPFAM" id="SSF52540">
    <property type="entry name" value="P-loop containing nucleoside triphosphate hydrolases"/>
    <property type="match status" value="1"/>
</dbReference>
<protein>
    <submittedName>
        <fullName evidence="4">DNA replication and repair protein RecF</fullName>
    </submittedName>
</protein>
<dbReference type="Pfam" id="PF13166">
    <property type="entry name" value="AAA_13"/>
    <property type="match status" value="1"/>
</dbReference>
<proteinExistence type="predicted"/>
<dbReference type="InterPro" id="IPR027417">
    <property type="entry name" value="P-loop_NTPase"/>
</dbReference>
<evidence type="ECO:0000313" key="5">
    <source>
        <dbReference type="Proteomes" id="UP000092819"/>
    </source>
</evidence>
<feature type="domain" description="Protein CR006 P-loop" evidence="2">
    <location>
        <begin position="287"/>
        <end position="697"/>
    </location>
</feature>
<keyword evidence="5" id="KW-1185">Reference proteome</keyword>
<dbReference type="Proteomes" id="UP000092819">
    <property type="component" value="Unassembled WGS sequence"/>
</dbReference>
<reference evidence="5" key="1">
    <citation type="submission" date="2016-06" db="EMBL/GenBank/DDBJ databases">
        <authorList>
            <person name="Rodrigo-Torres L."/>
            <person name="Arahal D.R."/>
        </authorList>
    </citation>
    <scope>NUCLEOTIDE SEQUENCE [LARGE SCALE GENOMIC DNA]</scope>
    <source>
        <strain evidence="5">CECT 7224</strain>
    </source>
</reference>
<evidence type="ECO:0000259" key="3">
    <source>
        <dbReference type="Pfam" id="PF13476"/>
    </source>
</evidence>
<gene>
    <name evidence="4" type="primary">recF_4</name>
    <name evidence="4" type="ORF">VCE7224_04477</name>
</gene>
<dbReference type="GO" id="GO:0006302">
    <property type="term" value="P:double-strand break repair"/>
    <property type="evidence" value="ECO:0007669"/>
    <property type="project" value="InterPro"/>
</dbReference>
<dbReference type="InterPro" id="IPR026866">
    <property type="entry name" value="CR006_AAA"/>
</dbReference>
<dbReference type="Pfam" id="PF13476">
    <property type="entry name" value="AAA_23"/>
    <property type="match status" value="1"/>
</dbReference>
<dbReference type="InterPro" id="IPR038729">
    <property type="entry name" value="Rad50/SbcC_AAA"/>
</dbReference>
<dbReference type="PANTHER" id="PTHR32182:SF22">
    <property type="entry name" value="ATP-DEPENDENT ENDONUCLEASE, OLD FAMILY-RELATED"/>
    <property type="match status" value="1"/>
</dbReference>
<accession>A0A1C3JKN3</accession>
<evidence type="ECO:0000313" key="4">
    <source>
        <dbReference type="EMBL" id="SBT15672.1"/>
    </source>
</evidence>
<sequence length="852" mass="96527">MPIATKICDLINSKGKPDWWRYTLNQALVLGELSHQELETAYILAKMEFGLEDKSPDYEILTQQAKATGYHAEAEENKLISVGNALNISTLAEEKKIEFSPKGLTVIYGNNGAGKSSYAKILKNACLTRGEAPALKHNVFAAKIGLPSAEIQIESNGKPELVTWNNQLEPDPRLKSIRVFDSQSSIHYLSKTDTLDFKPAALKLLDELLKVSSFITDKAKKEEISYLPVHVLPQMNIGTTPSKLVISSQLKPENVDLLCATQKERSELQELRKEVIELTNNSPQTLKDRYQKRRLRAVPLQKFLQNLVDTLNLKSVEHYKAVYSKKEQTKLAAAELSSVTFSQLPVSNIGSEQWLTMWNAAKLFIENTEQKKTFPLQEGDHCPTCLQEIDNTTASRLASFDTYLRSELQKEADVALKNWNTELKKIKDLSFSTIPYDAILNEIKEKDAELGTQFDTLILTLKTRSDSLLQDTPVFKQEEINSVALTRLNSYITKLEEAEKAVLNDEAKAAAIKVKQQRIFEIEDKEKILAVKEQIKAEIVKAKQRDAYDKVKRSTSTTAITRLNNEICSSGSIGRMQEFFNSELEKLGFNHFKINALTKGAKGNQNFSIQLSGNNTNIIDIASEGEQKCISLASFFAELATDSRKSAIIFDDPVNSLDHIWRLRFATRIVEEAKSRQVIVFTHDLPFMKMIQETADDVTIRAVTRNKSVTGIPLDAPPWDALKTQSRIGFLKDRLVRARKAANESIEDYQHQAGFIYGKMRETWERLVEEWLIRGVVERFNREVKTQSCRYLTDITDLDVETINTAMSKCSTYMHGHDMAEEVAGAFPDIDELEKDVADLDEYFTNLKKRRK</sequence>
<dbReference type="AlphaFoldDB" id="A0A1C3JKN3"/>